<dbReference type="InterPro" id="IPR002549">
    <property type="entry name" value="AI-2E-like"/>
</dbReference>
<evidence type="ECO:0000256" key="7">
    <source>
        <dbReference type="ARBA" id="ARBA00023136"/>
    </source>
</evidence>
<dbReference type="PANTHER" id="PTHR21716">
    <property type="entry name" value="TRANSMEMBRANE PROTEIN"/>
    <property type="match status" value="1"/>
</dbReference>
<evidence type="ECO:0000256" key="3">
    <source>
        <dbReference type="ARBA" id="ARBA00022448"/>
    </source>
</evidence>
<gene>
    <name evidence="9" type="ORF">HMPREF9432_00585</name>
</gene>
<feature type="transmembrane region" description="Helical" evidence="8">
    <location>
        <begin position="193"/>
        <end position="215"/>
    </location>
</feature>
<proteinExistence type="inferred from homology"/>
<sequence>MNLWNYRTSIILAIACAILLSSFWLFQDLAFIIFLSLLLHLLLKPAVDFMERRNKPRSIAAVLAIFLFVLVVVGIITLLSRSVVPSLQRFVTELPNISVSIQQLPLLSDSVFVQNELLNLLDRLRSLGSEALRASLSFLFGAFGKVIDFVIIIFVSFYLLKDGEEIKVWLTDLFPDSARARIIRLFDNLLSALRTYICSQLVMCATTGILVFAFFQLMGLPYASVFALLSAISEFIPVLGPTIASALGIIMTASTVPELAIQTFIFYVILTQANHNIIYPALIGKSLHLHPVAVILGVVFGGEILGPAGMFLAVPFIVILKIVISDIYRDRKEQHGDREP</sequence>
<comment type="caution">
    <text evidence="9">The sequence shown here is derived from an EMBL/GenBank/DDBJ whole genome shotgun (WGS) entry which is preliminary data.</text>
</comment>
<feature type="transmembrane region" description="Helical" evidence="8">
    <location>
        <begin position="59"/>
        <end position="79"/>
    </location>
</feature>
<keyword evidence="5 8" id="KW-0812">Transmembrane</keyword>
<evidence type="ECO:0000256" key="2">
    <source>
        <dbReference type="ARBA" id="ARBA00009773"/>
    </source>
</evidence>
<organism evidence="9 10">
    <name type="scientific">Selenomonas noxia F0398</name>
    <dbReference type="NCBI Taxonomy" id="702437"/>
    <lineage>
        <taxon>Bacteria</taxon>
        <taxon>Bacillati</taxon>
        <taxon>Bacillota</taxon>
        <taxon>Negativicutes</taxon>
        <taxon>Selenomonadales</taxon>
        <taxon>Selenomonadaceae</taxon>
        <taxon>Selenomonas</taxon>
    </lineage>
</organism>
<comment type="subcellular location">
    <subcellularLocation>
        <location evidence="1">Cell membrane</location>
        <topology evidence="1">Multi-pass membrane protein</topology>
    </subcellularLocation>
</comment>
<reference evidence="9 10" key="1">
    <citation type="submission" date="2011-08" db="EMBL/GenBank/DDBJ databases">
        <title>The Genome Sequence of Selenomonas noxia F0398.</title>
        <authorList>
            <consortium name="The Broad Institute Genome Sequencing Platform"/>
            <person name="Earl A."/>
            <person name="Ward D."/>
            <person name="Feldgarden M."/>
            <person name="Gevers D."/>
            <person name="Izard J."/>
            <person name="Ganesan A."/>
            <person name="Blanton J.M."/>
            <person name="Baranova O.V."/>
            <person name="Tanner A.C."/>
            <person name="Dewhirst F.E."/>
            <person name="Young S.K."/>
            <person name="Zeng Q."/>
            <person name="Gargeya S."/>
            <person name="Fitzgerald M."/>
            <person name="Haas B."/>
            <person name="Abouelleil A."/>
            <person name="Alvarado L."/>
            <person name="Arachchi H.M."/>
            <person name="Berlin A."/>
            <person name="Brown A."/>
            <person name="Chapman S.B."/>
            <person name="Chen Z."/>
            <person name="Dunbar C."/>
            <person name="Freedman E."/>
            <person name="Gearin G."/>
            <person name="Gellesch M."/>
            <person name="Goldberg J."/>
            <person name="Griggs A."/>
            <person name="Gujja S."/>
            <person name="Heiman D."/>
            <person name="Howarth C."/>
            <person name="Larson L."/>
            <person name="Lui A."/>
            <person name="MacDonald P.J.P."/>
            <person name="Montmayeur A."/>
            <person name="Murphy C."/>
            <person name="Neiman D."/>
            <person name="Pearson M."/>
            <person name="Priest M."/>
            <person name="Roberts A."/>
            <person name="Saif S."/>
            <person name="Shea T."/>
            <person name="Shenoy N."/>
            <person name="Sisk P."/>
            <person name="Stolte C."/>
            <person name="Sykes S."/>
            <person name="Wortman J."/>
            <person name="Nusbaum C."/>
            <person name="Birren B."/>
        </authorList>
    </citation>
    <scope>NUCLEOTIDE SEQUENCE [LARGE SCALE GENOMIC DNA]</scope>
    <source>
        <strain evidence="9 10">F0398</strain>
    </source>
</reference>
<evidence type="ECO:0000256" key="5">
    <source>
        <dbReference type="ARBA" id="ARBA00022692"/>
    </source>
</evidence>
<comment type="similarity">
    <text evidence="2">Belongs to the autoinducer-2 exporter (AI-2E) (TC 2.A.86) family.</text>
</comment>
<evidence type="ECO:0000313" key="9">
    <source>
        <dbReference type="EMBL" id="EHG26084.1"/>
    </source>
</evidence>
<keyword evidence="4" id="KW-1003">Cell membrane</keyword>
<dbReference type="RefSeq" id="WP_006696028.1">
    <property type="nucleotide sequence ID" value="NZ_JH376857.1"/>
</dbReference>
<name>A0ABN0DT65_9FIRM</name>
<dbReference type="PANTHER" id="PTHR21716:SF53">
    <property type="entry name" value="PERMEASE PERM-RELATED"/>
    <property type="match status" value="1"/>
</dbReference>
<dbReference type="EMBL" id="ADGH01000003">
    <property type="protein sequence ID" value="EHG26084.1"/>
    <property type="molecule type" value="Genomic_DNA"/>
</dbReference>
<evidence type="ECO:0000256" key="1">
    <source>
        <dbReference type="ARBA" id="ARBA00004651"/>
    </source>
</evidence>
<dbReference type="Proteomes" id="UP000003175">
    <property type="component" value="Unassembled WGS sequence"/>
</dbReference>
<keyword evidence="3" id="KW-0813">Transport</keyword>
<accession>A0ABN0DT65</accession>
<feature type="transmembrane region" description="Helical" evidence="8">
    <location>
        <begin position="12"/>
        <end position="39"/>
    </location>
</feature>
<evidence type="ECO:0000256" key="8">
    <source>
        <dbReference type="SAM" id="Phobius"/>
    </source>
</evidence>
<keyword evidence="10" id="KW-1185">Reference proteome</keyword>
<protein>
    <recommendedName>
        <fullName evidence="11">AI-2E family transporter</fullName>
    </recommendedName>
</protein>
<evidence type="ECO:0000313" key="10">
    <source>
        <dbReference type="Proteomes" id="UP000003175"/>
    </source>
</evidence>
<dbReference type="Pfam" id="PF01594">
    <property type="entry name" value="AI-2E_transport"/>
    <property type="match status" value="1"/>
</dbReference>
<feature type="transmembrane region" description="Helical" evidence="8">
    <location>
        <begin position="136"/>
        <end position="160"/>
    </location>
</feature>
<feature type="transmembrane region" description="Helical" evidence="8">
    <location>
        <begin position="246"/>
        <end position="270"/>
    </location>
</feature>
<keyword evidence="6 8" id="KW-1133">Transmembrane helix</keyword>
<feature type="transmembrane region" description="Helical" evidence="8">
    <location>
        <begin position="304"/>
        <end position="324"/>
    </location>
</feature>
<keyword evidence="7 8" id="KW-0472">Membrane</keyword>
<evidence type="ECO:0000256" key="4">
    <source>
        <dbReference type="ARBA" id="ARBA00022475"/>
    </source>
</evidence>
<evidence type="ECO:0008006" key="11">
    <source>
        <dbReference type="Google" id="ProtNLM"/>
    </source>
</evidence>
<evidence type="ECO:0000256" key="6">
    <source>
        <dbReference type="ARBA" id="ARBA00022989"/>
    </source>
</evidence>